<evidence type="ECO:0000259" key="1">
    <source>
        <dbReference type="PROSITE" id="PS50076"/>
    </source>
</evidence>
<comment type="caution">
    <text evidence="2">The sequence shown here is derived from an EMBL/GenBank/DDBJ whole genome shotgun (WGS) entry which is preliminary data.</text>
</comment>
<dbReference type="Proteomes" id="UP000245207">
    <property type="component" value="Unassembled WGS sequence"/>
</dbReference>
<proteinExistence type="predicted"/>
<dbReference type="PANTHER" id="PTHR45181">
    <property type="entry name" value="HEAT SHOCK PROTEIN DNAJ WITH TETRATRICOPEPTIDE REPEAT-CONTAINING PROTEIN"/>
    <property type="match status" value="1"/>
</dbReference>
<dbReference type="OrthoDB" id="10250354at2759"/>
<name>A0A2U1PI13_ARTAN</name>
<dbReference type="SUPFAM" id="SSF46565">
    <property type="entry name" value="Chaperone J-domain"/>
    <property type="match status" value="1"/>
</dbReference>
<dbReference type="Pfam" id="PF00226">
    <property type="entry name" value="DnaJ"/>
    <property type="match status" value="1"/>
</dbReference>
<dbReference type="PANTHER" id="PTHR45181:SF4">
    <property type="entry name" value="HEAT SHOCK PROTEIN DNAJ WITH TETRATRICOPEPTIDE REPEAT-CONTAINING PROTEIN"/>
    <property type="match status" value="1"/>
</dbReference>
<gene>
    <name evidence="2" type="ORF">CTI12_AA149550</name>
</gene>
<dbReference type="EMBL" id="PKPP01001125">
    <property type="protein sequence ID" value="PWA85396.1"/>
    <property type="molecule type" value="Genomic_DNA"/>
</dbReference>
<organism evidence="2 3">
    <name type="scientific">Artemisia annua</name>
    <name type="common">Sweet wormwood</name>
    <dbReference type="NCBI Taxonomy" id="35608"/>
    <lineage>
        <taxon>Eukaryota</taxon>
        <taxon>Viridiplantae</taxon>
        <taxon>Streptophyta</taxon>
        <taxon>Embryophyta</taxon>
        <taxon>Tracheophyta</taxon>
        <taxon>Spermatophyta</taxon>
        <taxon>Magnoliopsida</taxon>
        <taxon>eudicotyledons</taxon>
        <taxon>Gunneridae</taxon>
        <taxon>Pentapetalae</taxon>
        <taxon>asterids</taxon>
        <taxon>campanulids</taxon>
        <taxon>Asterales</taxon>
        <taxon>Asteraceae</taxon>
        <taxon>Asteroideae</taxon>
        <taxon>Anthemideae</taxon>
        <taxon>Artemisiinae</taxon>
        <taxon>Artemisia</taxon>
    </lineage>
</organism>
<dbReference type="CDD" id="cd06257">
    <property type="entry name" value="DnaJ"/>
    <property type="match status" value="1"/>
</dbReference>
<feature type="domain" description="J" evidence="1">
    <location>
        <begin position="63"/>
        <end position="116"/>
    </location>
</feature>
<dbReference type="Gene3D" id="1.10.287.110">
    <property type="entry name" value="DnaJ domain"/>
    <property type="match status" value="1"/>
</dbReference>
<sequence length="116" mass="13605">MIRDYGQAAIDLRRFMSLLKSQMEEKRILSGVSDKSSGVNELRQNQHKLYNIEEESRKQIPLNMYLILGVESTAVASEIKKAYRKAALKHHPYIYEFYVIICCMMHVEDYVNNIVF</sequence>
<dbReference type="AlphaFoldDB" id="A0A2U1PI13"/>
<evidence type="ECO:0000313" key="2">
    <source>
        <dbReference type="EMBL" id="PWA85396.1"/>
    </source>
</evidence>
<reference evidence="2 3" key="1">
    <citation type="journal article" date="2018" name="Mol. Plant">
        <title>The genome of Artemisia annua provides insight into the evolution of Asteraceae family and artemisinin biosynthesis.</title>
        <authorList>
            <person name="Shen Q."/>
            <person name="Zhang L."/>
            <person name="Liao Z."/>
            <person name="Wang S."/>
            <person name="Yan T."/>
            <person name="Shi P."/>
            <person name="Liu M."/>
            <person name="Fu X."/>
            <person name="Pan Q."/>
            <person name="Wang Y."/>
            <person name="Lv Z."/>
            <person name="Lu X."/>
            <person name="Zhang F."/>
            <person name="Jiang W."/>
            <person name="Ma Y."/>
            <person name="Chen M."/>
            <person name="Hao X."/>
            <person name="Li L."/>
            <person name="Tang Y."/>
            <person name="Lv G."/>
            <person name="Zhou Y."/>
            <person name="Sun X."/>
            <person name="Brodelius P.E."/>
            <person name="Rose J.K.C."/>
            <person name="Tang K."/>
        </authorList>
    </citation>
    <scope>NUCLEOTIDE SEQUENCE [LARGE SCALE GENOMIC DNA]</scope>
    <source>
        <strain evidence="3">cv. Huhao1</strain>
        <tissue evidence="2">Leaf</tissue>
    </source>
</reference>
<dbReference type="PROSITE" id="PS50076">
    <property type="entry name" value="DNAJ_2"/>
    <property type="match status" value="1"/>
</dbReference>
<dbReference type="STRING" id="35608.A0A2U1PI13"/>
<dbReference type="PRINTS" id="PR00625">
    <property type="entry name" value="JDOMAIN"/>
</dbReference>
<protein>
    <submittedName>
        <fullName evidence="2">DnaJ domain-containing protein</fullName>
    </submittedName>
</protein>
<evidence type="ECO:0000313" key="3">
    <source>
        <dbReference type="Proteomes" id="UP000245207"/>
    </source>
</evidence>
<keyword evidence="3" id="KW-1185">Reference proteome</keyword>
<accession>A0A2U1PI13</accession>
<dbReference type="InterPro" id="IPR001623">
    <property type="entry name" value="DnaJ_domain"/>
</dbReference>
<dbReference type="InterPro" id="IPR036869">
    <property type="entry name" value="J_dom_sf"/>
</dbReference>